<sequence>MPEKGSTKAPKGQVSAALDHAEAGHPVLPWRWKDGHKVPHITDWPNKATTDPTQIRKWWKRWPEAQVGIVTGERSGIDVLDLDQKDGKDGVAALREAGHTVDSPVIIKTPTGGLHYWFEHVPGQRKVENLNGMEGVDVRADGGWAGVPGSDGYSYQTGDLQLWTALRDVAPPAWPLPVQRRRAVSVSTAEPSGLPFHVLRDALLSLPIEARQVHFGSDGEWFKIGRIIYDETGGSEDGNALWHEWSEGWGGYDYHEAQSKWCREDAYTGERATVWAILRPAIDDGWKHPGFDAWQAAEAAGDFDGPDAEEEEEIAALVRGPSKALAQVEWGTPLMRGDRPIPNLFNTVIYLGKNLDSILPGLSHNLMNGRDEWRDGQLNDAAVSLARMALERRGLDTVGKEMVADAAHVVARKRAHHPIQDQLNGLVWDGVARLDSWLVRHAGAEDTPYARTVGRKFLVAMVARVMKPGCKQDHTLVLSGRQGQNKSTACRVLAGAEYFSDTLPSIRGDKTDAIRHLQGKWLVELAELAPSRKSETEDLKAFLSGAVDRVRLPYAKFDEAFPRQCVFVGTTNEDQFLRDATGGRRFWPVAVTRVIDVDALAAERDQLFAEAVAAFKAGEPWWLDRDFEAEHAAPVQAAAYVSDSWAEDVSAWLDKPEDDFGGQITPRCEVTISEVLSGALGILTGRHTRADQMRAGAVLMELGWAKHHTRRGKVWRRPEQ</sequence>
<dbReference type="EMBL" id="FTOQ01000016">
    <property type="protein sequence ID" value="SIT10331.1"/>
    <property type="molecule type" value="Genomic_DNA"/>
</dbReference>
<keyword evidence="3" id="KW-1185">Reference proteome</keyword>
<protein>
    <submittedName>
        <fullName evidence="2">Primase C terminal 2 (PriCT-2)</fullName>
    </submittedName>
</protein>
<dbReference type="PANTHER" id="PTHR34985">
    <property type="entry name" value="SLR0554 PROTEIN"/>
    <property type="match status" value="1"/>
</dbReference>
<proteinExistence type="predicted"/>
<dbReference type="Pfam" id="PF08707">
    <property type="entry name" value="PriCT_2"/>
    <property type="match status" value="1"/>
</dbReference>
<accession>A0A1N7PIB5</accession>
<dbReference type="Pfam" id="PF09250">
    <property type="entry name" value="Prim-Pol"/>
    <property type="match status" value="1"/>
</dbReference>
<dbReference type="SUPFAM" id="SSF56747">
    <property type="entry name" value="Prim-pol domain"/>
    <property type="match status" value="1"/>
</dbReference>
<reference evidence="3" key="1">
    <citation type="submission" date="2017-01" db="EMBL/GenBank/DDBJ databases">
        <authorList>
            <person name="Varghese N."/>
            <person name="Submissions S."/>
        </authorList>
    </citation>
    <scope>NUCLEOTIDE SEQUENCE [LARGE SCALE GENOMIC DNA]</scope>
    <source>
        <strain evidence="3">DSM 29430</strain>
    </source>
</reference>
<dbReference type="RefSeq" id="WP_076450146.1">
    <property type="nucleotide sequence ID" value="NZ_FTOQ01000016.1"/>
</dbReference>
<name>A0A1N7PIB5_9RHOB</name>
<evidence type="ECO:0000313" key="3">
    <source>
        <dbReference type="Proteomes" id="UP000186684"/>
    </source>
</evidence>
<dbReference type="SMART" id="SM00943">
    <property type="entry name" value="Prim-Pol"/>
    <property type="match status" value="1"/>
</dbReference>
<dbReference type="InterPro" id="IPR015330">
    <property type="entry name" value="DNA_primase/pol_bifunc_N"/>
</dbReference>
<dbReference type="PANTHER" id="PTHR34985:SF1">
    <property type="entry name" value="SLR0554 PROTEIN"/>
    <property type="match status" value="1"/>
</dbReference>
<evidence type="ECO:0000259" key="1">
    <source>
        <dbReference type="SMART" id="SM00943"/>
    </source>
</evidence>
<organism evidence="2 3">
    <name type="scientific">Roseivivax lentus</name>
    <dbReference type="NCBI Taxonomy" id="633194"/>
    <lineage>
        <taxon>Bacteria</taxon>
        <taxon>Pseudomonadati</taxon>
        <taxon>Pseudomonadota</taxon>
        <taxon>Alphaproteobacteria</taxon>
        <taxon>Rhodobacterales</taxon>
        <taxon>Roseobacteraceae</taxon>
        <taxon>Roseivivax</taxon>
    </lineage>
</organism>
<dbReference type="AlphaFoldDB" id="A0A1N7PIB5"/>
<dbReference type="GO" id="GO:0016817">
    <property type="term" value="F:hydrolase activity, acting on acid anhydrides"/>
    <property type="evidence" value="ECO:0007669"/>
    <property type="project" value="InterPro"/>
</dbReference>
<dbReference type="InterPro" id="IPR014819">
    <property type="entry name" value="PriCT_2"/>
</dbReference>
<dbReference type="CDD" id="cd04859">
    <property type="entry name" value="Prim_Pol"/>
    <property type="match status" value="1"/>
</dbReference>
<dbReference type="OrthoDB" id="9763644at2"/>
<dbReference type="Pfam" id="PF05272">
    <property type="entry name" value="VapE-like_dom"/>
    <property type="match status" value="1"/>
</dbReference>
<gene>
    <name evidence="2" type="ORF">SAMN05421759_11613</name>
</gene>
<dbReference type="Proteomes" id="UP000186684">
    <property type="component" value="Unassembled WGS sequence"/>
</dbReference>
<evidence type="ECO:0000313" key="2">
    <source>
        <dbReference type="EMBL" id="SIT10331.1"/>
    </source>
</evidence>
<dbReference type="STRING" id="633194.SAMN05421759_11613"/>
<feature type="domain" description="DNA primase/polymerase bifunctional N-terminal" evidence="1">
    <location>
        <begin position="17"/>
        <end position="164"/>
    </location>
</feature>
<dbReference type="InterPro" id="IPR007936">
    <property type="entry name" value="VapE-like_dom"/>
</dbReference>